<dbReference type="InterPro" id="IPR002035">
    <property type="entry name" value="VWF_A"/>
</dbReference>
<dbReference type="CDD" id="cd01450">
    <property type="entry name" value="vWFA_subfamily_ECM"/>
    <property type="match status" value="1"/>
</dbReference>
<name>A0A7K9M4X7_OCETE</name>
<feature type="domain" description="VWFA" evidence="9">
    <location>
        <begin position="37"/>
        <end position="210"/>
    </location>
</feature>
<evidence type="ECO:0000313" key="11">
    <source>
        <dbReference type="EMBL" id="NXH70107.1"/>
    </source>
</evidence>
<dbReference type="InterPro" id="IPR036465">
    <property type="entry name" value="vWFA_dom_sf"/>
</dbReference>
<feature type="compositionally biased region" description="Basic and acidic residues" evidence="7">
    <location>
        <begin position="1769"/>
        <end position="1779"/>
    </location>
</feature>
<gene>
    <name evidence="11" type="primary">Col7a1</name>
    <name evidence="11" type="ORF">HYDTET_R01776</name>
</gene>
<feature type="compositionally biased region" description="Gly residues" evidence="7">
    <location>
        <begin position="1600"/>
        <end position="1622"/>
    </location>
</feature>
<dbReference type="EMBL" id="VWZR01006404">
    <property type="protein sequence ID" value="NXH70107.1"/>
    <property type="molecule type" value="Genomic_DNA"/>
</dbReference>
<feature type="region of interest" description="Disordered" evidence="7">
    <location>
        <begin position="1183"/>
        <end position="1779"/>
    </location>
</feature>
<feature type="compositionally biased region" description="Basic and acidic residues" evidence="7">
    <location>
        <begin position="1730"/>
        <end position="1743"/>
    </location>
</feature>
<evidence type="ECO:0000256" key="6">
    <source>
        <dbReference type="ARBA" id="ARBA00023180"/>
    </source>
</evidence>
<keyword evidence="3" id="KW-0272">Extracellular matrix</keyword>
<dbReference type="InterPro" id="IPR036116">
    <property type="entry name" value="FN3_sf"/>
</dbReference>
<evidence type="ECO:0000256" key="3">
    <source>
        <dbReference type="ARBA" id="ARBA00022530"/>
    </source>
</evidence>
<feature type="domain" description="Fibronectin type-III" evidence="10">
    <location>
        <begin position="635"/>
        <end position="722"/>
    </location>
</feature>
<organism evidence="11 12">
    <name type="scientific">Oceanodroma tethys</name>
    <name type="common">Wedge-rumped storm-petrel</name>
    <name type="synonym">Hydrobates tethys</name>
    <dbReference type="NCBI Taxonomy" id="79633"/>
    <lineage>
        <taxon>Eukaryota</taxon>
        <taxon>Metazoa</taxon>
        <taxon>Chordata</taxon>
        <taxon>Craniata</taxon>
        <taxon>Vertebrata</taxon>
        <taxon>Euteleostomi</taxon>
        <taxon>Archelosauria</taxon>
        <taxon>Archosauria</taxon>
        <taxon>Dinosauria</taxon>
        <taxon>Saurischia</taxon>
        <taxon>Theropoda</taxon>
        <taxon>Coelurosauria</taxon>
        <taxon>Aves</taxon>
        <taxon>Neognathae</taxon>
        <taxon>Neoaves</taxon>
        <taxon>Aequornithes</taxon>
        <taxon>Procellariiformes</taxon>
        <taxon>Hydrobatidae</taxon>
        <taxon>Oceanodroma</taxon>
    </lineage>
</organism>
<sequence length="1779" mass="182710">MSGRLLLLTVLPALLGPPAAMAQKRSQAVCEDVLEADIAFLVDGSSSIGRNNFRAVRTFMDDLVGPFVQVVGEKAVRFAVAQYSDEPRVEFPFSQHTDGTSVRRAIQQLSYKGGNTRTGAGFRYVADNFFGPTQLRPGVPQICILITDGKSQDDAEGPAAKLKSQGIKVFAVGIKNADHKELVRVASMPTDAFFFYVGDFKLLGTLVPLMTRRVCTSVGGTLRLLDGPSHAGPSNLEILERGLDQLRIRWMAASGPVTGYRVQRVPLTPLRGLGQPIVAERQEVSLGPRETSTVLRGLRMGTEYLVTVTAQYANSIGESVSGRARTQSRAGSVLDFRVVETGPTFLRLAWQPGPEPPQGYGLSYTVQGAAQGEEKSLGASAQSATLSNLRPDTEYVVTLRPRYAQQPAVPATLTARTQAGAEQTLRTNILGPTSIQVLWTAARNARGYRLEWKRATGPEPPRTVSLPSSANTYQLTGLQPGTVYRITLYTLYDGGEVATPVTTFQTGVEAPVGTVSDLRLVEEAGRRVRLGWTGVPGATEYKVVVRNNQDGTERTRRVPGSQTGLELGDLREGIAYLVRISALVGGREGSAATLTVRLSKSTRGLALGIPVLFLLPRACDATVPWGGAEYPAVGSISELRVTEAGPSQLRVTWRGLPGAGGYLLTWRGSDGLEQSRFLPADPTAFTIEGLHAGIVYTIGVSAIMDGREGSPVTATGRIAPEQVGTVSQLEVQASRSNVARVTWVGVPGATAYRVVWSRRDGGSESSQRVPGHTSSFDIPDLEGGVSYTVKVTALIGNREGNPVSIIVTTPEAAPVPPISSFQVTEASEHRLRLAWMPAAGSTGYRLVWRLAEGGPQHSQQLPATASSYDLGGLEPGRRYHISITSLVSGQQSEPATITAITGSPEGHLGTGLLRVTDVRRDSVMLTWTPVPGASSYVLSWTPPAGEAAGGQTGRTLPGTASSQQVSGLRLGQRYTFTLRPLLRSTPGAETSVSERTVCRDARGDIVFLVHGTRDSSSGADAVRTLLSNIVSALGRLGPEGTQVALATYSYRSLPWLLLNRSSDLPAVLEQIRTMRYEEPSGNAIGAAITFARTYLLSPGAGRRPSVPAVLVVLADGPSGDDAIAAAKDVKAGGVRVLAVGLEGADREQLRRVVTGEDPRYIYHGGGALAELEGELTDDLCTIISTRPEPKPKPCTMQCPRGEKGDRGEAGLQGRTGQPGPPGEPGRHGLPGPPGPAGPRGLPGESVERPGKKGDRGFPGADGTPGSPGRPGNPGSPGQPGTQGIPGPRGDPGPRGPMGLSGPKGEKGEPGEPRVIVDGGQGLPGRKGEPGTPGSPGPAGSPGPRGPFGDPGPPGPLGPMGPPGPPGEFVKGEKGDQGERGPPGLVDGAAPRGEPGPPGLPGDPGPRGPAGTPGLKGEKGDGKEGFPGPPGRPGDPGDRGPRGPPGEQGRKGDRGVPGELGEMGEKGDRGVPGPEGEKGEVGAPGRPGPSGREGAPGPAGPRGEKGDPGPPGKPGDRGFPGPEGPPGPKGDVGDKGARGAPGLSIPGPAGPKGEQGDRGIVGLTGRSGPKGDPGEPGEKGEPGRAGAPGQTGLRGKEVVWGEGGSGPGGCGALGPRGGGGLAGSRGPPGLPGYRGPPGEKGDSGDPGPEGRNGSPGAPGSKGDRGEPGLPGPPGRTVDMGLGGVGEKGEKGDPGDPGEDGTKGTRGDTGSPGLPGERGVEGPRGPPGARGDPGDRGLPGEKGDRGLPGLDGRNGLEGKSGPPGPAGLRGDPGKQGEPGRD</sequence>
<feature type="domain" description="Fibronectin type-III" evidence="10">
    <location>
        <begin position="232"/>
        <end position="331"/>
    </location>
</feature>
<feature type="compositionally biased region" description="Pro residues" evidence="7">
    <location>
        <begin position="1332"/>
        <end position="1365"/>
    </location>
</feature>
<dbReference type="FunFam" id="2.60.40.10:FF:000307">
    <property type="entry name" value="collagen alpha-1(VII) chain isoform X1"/>
    <property type="match status" value="4"/>
</dbReference>
<feature type="domain" description="Fibronectin type-III" evidence="10">
    <location>
        <begin position="514"/>
        <end position="602"/>
    </location>
</feature>
<dbReference type="Proteomes" id="UP000527232">
    <property type="component" value="Unassembled WGS sequence"/>
</dbReference>
<dbReference type="GO" id="GO:0031012">
    <property type="term" value="C:extracellular matrix"/>
    <property type="evidence" value="ECO:0007669"/>
    <property type="project" value="TreeGrafter"/>
</dbReference>
<evidence type="ECO:0000256" key="8">
    <source>
        <dbReference type="SAM" id="SignalP"/>
    </source>
</evidence>
<dbReference type="GO" id="GO:0005615">
    <property type="term" value="C:extracellular space"/>
    <property type="evidence" value="ECO:0007669"/>
    <property type="project" value="TreeGrafter"/>
</dbReference>
<dbReference type="SMART" id="SM00060">
    <property type="entry name" value="FN3"/>
    <property type="match status" value="8"/>
</dbReference>
<feature type="non-terminal residue" evidence="11">
    <location>
        <position position="1779"/>
    </location>
</feature>
<dbReference type="GO" id="GO:0005581">
    <property type="term" value="C:collagen trimer"/>
    <property type="evidence" value="ECO:0007669"/>
    <property type="project" value="UniProtKB-KW"/>
</dbReference>
<dbReference type="PANTHER" id="PTHR24023:SF1082">
    <property type="entry name" value="COLLAGEN TRIPLE HELIX REPEAT"/>
    <property type="match status" value="1"/>
</dbReference>
<evidence type="ECO:0000259" key="9">
    <source>
        <dbReference type="PROSITE" id="PS50234"/>
    </source>
</evidence>
<dbReference type="Pfam" id="PF01391">
    <property type="entry name" value="Collagen"/>
    <property type="match status" value="5"/>
</dbReference>
<comment type="subcellular location">
    <subcellularLocation>
        <location evidence="1">Secreted</location>
        <location evidence="1">Extracellular space</location>
        <location evidence="1">Extracellular matrix</location>
    </subcellularLocation>
</comment>
<feature type="domain" description="Fibronectin type-III" evidence="10">
    <location>
        <begin position="725"/>
        <end position="813"/>
    </location>
</feature>
<feature type="compositionally biased region" description="Pro residues" evidence="7">
    <location>
        <begin position="1393"/>
        <end position="1406"/>
    </location>
</feature>
<dbReference type="FunFam" id="3.40.50.410:FF:000001">
    <property type="entry name" value="Collagen, type XII, alpha 1"/>
    <property type="match status" value="1"/>
</dbReference>
<feature type="region of interest" description="Disordered" evidence="7">
    <location>
        <begin position="946"/>
        <end position="966"/>
    </location>
</feature>
<evidence type="ECO:0000256" key="5">
    <source>
        <dbReference type="ARBA" id="ARBA00023119"/>
    </source>
</evidence>
<reference evidence="11 12" key="1">
    <citation type="submission" date="2019-09" db="EMBL/GenBank/DDBJ databases">
        <title>Bird 10,000 Genomes (B10K) Project - Family phase.</title>
        <authorList>
            <person name="Zhang G."/>
        </authorList>
    </citation>
    <scope>NUCLEOTIDE SEQUENCE [LARGE SCALE GENOMIC DNA]</scope>
    <source>
        <strain evidence="11">B10K-DU-001-32</strain>
        <tissue evidence="11">Muscle</tissue>
    </source>
</reference>
<keyword evidence="8" id="KW-0732">Signal</keyword>
<feature type="compositionally biased region" description="Basic and acidic residues" evidence="7">
    <location>
        <begin position="1369"/>
        <end position="1378"/>
    </location>
</feature>
<feature type="domain" description="VWFA" evidence="9">
    <location>
        <begin position="1004"/>
        <end position="1179"/>
    </location>
</feature>
<dbReference type="PROSITE" id="PS50234">
    <property type="entry name" value="VWFA"/>
    <property type="match status" value="2"/>
</dbReference>
<feature type="compositionally biased region" description="Basic and acidic residues" evidence="7">
    <location>
        <begin position="1462"/>
        <end position="1479"/>
    </location>
</feature>
<dbReference type="SMART" id="SM00327">
    <property type="entry name" value="VWA"/>
    <property type="match status" value="2"/>
</dbReference>
<feature type="compositionally biased region" description="Low complexity" evidence="7">
    <location>
        <begin position="1480"/>
        <end position="1495"/>
    </location>
</feature>
<dbReference type="Pfam" id="PF00041">
    <property type="entry name" value="fn3"/>
    <property type="match status" value="6"/>
</dbReference>
<feature type="compositionally biased region" description="Basic and acidic residues" evidence="7">
    <location>
        <begin position="1685"/>
        <end position="1704"/>
    </location>
</feature>
<comment type="caution">
    <text evidence="11">The sequence shown here is derived from an EMBL/GenBank/DDBJ whole genome shotgun (WGS) entry which is preliminary data.</text>
</comment>
<evidence type="ECO:0000256" key="2">
    <source>
        <dbReference type="ARBA" id="ARBA00022525"/>
    </source>
</evidence>
<feature type="domain" description="Fibronectin type-III" evidence="10">
    <location>
        <begin position="332"/>
        <end position="420"/>
    </location>
</feature>
<dbReference type="OrthoDB" id="196393at2759"/>
<dbReference type="PROSITE" id="PS50853">
    <property type="entry name" value="FN3"/>
    <property type="match status" value="8"/>
</dbReference>
<keyword evidence="5" id="KW-0176">Collagen</keyword>
<feature type="compositionally biased region" description="Basic and acidic residues" evidence="7">
    <location>
        <begin position="1571"/>
        <end position="1581"/>
    </location>
</feature>
<dbReference type="InterPro" id="IPR003961">
    <property type="entry name" value="FN3_dom"/>
</dbReference>
<dbReference type="PRINTS" id="PR00453">
    <property type="entry name" value="VWFADOMAIN"/>
</dbReference>
<keyword evidence="4" id="KW-0677">Repeat</keyword>
<evidence type="ECO:0000259" key="10">
    <source>
        <dbReference type="PROSITE" id="PS50853"/>
    </source>
</evidence>
<dbReference type="PANTHER" id="PTHR24023">
    <property type="entry name" value="COLLAGEN ALPHA"/>
    <property type="match status" value="1"/>
</dbReference>
<dbReference type="InterPro" id="IPR013783">
    <property type="entry name" value="Ig-like_fold"/>
</dbReference>
<dbReference type="InterPro" id="IPR050149">
    <property type="entry name" value="Collagen_superfamily"/>
</dbReference>
<feature type="domain" description="Fibronectin type-III" evidence="10">
    <location>
        <begin position="421"/>
        <end position="509"/>
    </location>
</feature>
<keyword evidence="2" id="KW-0964">Secreted</keyword>
<dbReference type="CDD" id="cd00063">
    <property type="entry name" value="FN3"/>
    <property type="match status" value="8"/>
</dbReference>
<dbReference type="InterPro" id="IPR008160">
    <property type="entry name" value="Collagen"/>
</dbReference>
<dbReference type="Gene3D" id="2.60.40.10">
    <property type="entry name" value="Immunoglobulins"/>
    <property type="match status" value="8"/>
</dbReference>
<feature type="domain" description="Fibronectin type-III" evidence="10">
    <location>
        <begin position="817"/>
        <end position="906"/>
    </location>
</feature>
<feature type="compositionally biased region" description="Low complexity" evidence="7">
    <location>
        <begin position="1278"/>
        <end position="1287"/>
    </location>
</feature>
<feature type="domain" description="Fibronectin type-III" evidence="10">
    <location>
        <begin position="909"/>
        <end position="1000"/>
    </location>
</feature>
<dbReference type="FunFam" id="2.60.40.10:FF:001333">
    <property type="entry name" value="collagen alpha-1(VII) chain isoform X2"/>
    <property type="match status" value="1"/>
</dbReference>
<accession>A0A7K9M4X7</accession>
<proteinExistence type="predicted"/>
<feature type="non-terminal residue" evidence="11">
    <location>
        <position position="1"/>
    </location>
</feature>
<evidence type="ECO:0000256" key="7">
    <source>
        <dbReference type="SAM" id="MobiDB-lite"/>
    </source>
</evidence>
<evidence type="ECO:0000256" key="4">
    <source>
        <dbReference type="ARBA" id="ARBA00022737"/>
    </source>
</evidence>
<feature type="chain" id="PRO_5029485947" evidence="8">
    <location>
        <begin position="23"/>
        <end position="1779"/>
    </location>
</feature>
<dbReference type="SUPFAM" id="SSF53300">
    <property type="entry name" value="vWA-like"/>
    <property type="match status" value="2"/>
</dbReference>
<feature type="signal peptide" evidence="8">
    <location>
        <begin position="1"/>
        <end position="22"/>
    </location>
</feature>
<keyword evidence="12" id="KW-1185">Reference proteome</keyword>
<keyword evidence="6" id="KW-0325">Glycoprotein</keyword>
<evidence type="ECO:0000313" key="12">
    <source>
        <dbReference type="Proteomes" id="UP000527232"/>
    </source>
</evidence>
<dbReference type="Pfam" id="PF00092">
    <property type="entry name" value="VWA"/>
    <property type="match status" value="2"/>
</dbReference>
<dbReference type="Gene3D" id="3.40.50.410">
    <property type="entry name" value="von Willebrand factor, type A domain"/>
    <property type="match status" value="2"/>
</dbReference>
<dbReference type="SUPFAM" id="SSF49265">
    <property type="entry name" value="Fibronectin type III"/>
    <property type="match status" value="5"/>
</dbReference>
<feature type="compositionally biased region" description="Low complexity" evidence="7">
    <location>
        <begin position="1623"/>
        <end position="1632"/>
    </location>
</feature>
<feature type="compositionally biased region" description="Basic and acidic residues" evidence="7">
    <location>
        <begin position="1245"/>
        <end position="1255"/>
    </location>
</feature>
<protein>
    <submittedName>
        <fullName evidence="11">CO7A1 protein</fullName>
    </submittedName>
</protein>
<evidence type="ECO:0000256" key="1">
    <source>
        <dbReference type="ARBA" id="ARBA00004498"/>
    </source>
</evidence>